<keyword evidence="2" id="KW-0175">Coiled coil</keyword>
<evidence type="ECO:0000313" key="5">
    <source>
        <dbReference type="Proteomes" id="UP000683360"/>
    </source>
</evidence>
<keyword evidence="1" id="KW-0863">Zinc-finger</keyword>
<dbReference type="EMBL" id="CAJPWZ010000676">
    <property type="protein sequence ID" value="CAG2198423.1"/>
    <property type="molecule type" value="Genomic_DNA"/>
</dbReference>
<sequence length="327" mass="37620">MDFVCNPCERRNIVSQLTHWCSDCEDGLCGKCLKDHKAMKLTQHHHVTEMTEISVEKSKLLSIPQCNKHPDCREDFLCLDHDLICCHTCLQSDHKDCKNVSNVNVLSKGVSKSELFSSNKRTVQEVRESLKEIIEERQSVKEDVTKQQQRIRMEIANTKSKFMEHINNLEKTLLKELSNIEKENTSFILEEMTELLKTDKEVEEDDNTLQFITDNGSESRLFTFLKKQRRKQDEIMKMLADVPPTSRVKISLEEASHGIKAIKAIGFLSVHYKIVESKRSAKRSTTKKDLDNTAQAVSVQRKTSYNHINRVLTTVPIAERNLTTNTA</sequence>
<name>A0A8S3QRY4_MYTED</name>
<dbReference type="InterPro" id="IPR047153">
    <property type="entry name" value="TRIM45/56/19-like"/>
</dbReference>
<dbReference type="AlphaFoldDB" id="A0A8S3QRY4"/>
<organism evidence="4 5">
    <name type="scientific">Mytilus edulis</name>
    <name type="common">Blue mussel</name>
    <dbReference type="NCBI Taxonomy" id="6550"/>
    <lineage>
        <taxon>Eukaryota</taxon>
        <taxon>Metazoa</taxon>
        <taxon>Spiralia</taxon>
        <taxon>Lophotrochozoa</taxon>
        <taxon>Mollusca</taxon>
        <taxon>Bivalvia</taxon>
        <taxon>Autobranchia</taxon>
        <taxon>Pteriomorphia</taxon>
        <taxon>Mytilida</taxon>
        <taxon>Mytiloidea</taxon>
        <taxon>Mytilidae</taxon>
        <taxon>Mytilinae</taxon>
        <taxon>Mytilus</taxon>
    </lineage>
</organism>
<protein>
    <recommendedName>
        <fullName evidence="3">B box-type domain-containing protein</fullName>
    </recommendedName>
</protein>
<comment type="caution">
    <text evidence="4">The sequence shown here is derived from an EMBL/GenBank/DDBJ whole genome shotgun (WGS) entry which is preliminary data.</text>
</comment>
<reference evidence="4" key="1">
    <citation type="submission" date="2021-03" db="EMBL/GenBank/DDBJ databases">
        <authorList>
            <person name="Bekaert M."/>
        </authorList>
    </citation>
    <scope>NUCLEOTIDE SEQUENCE</scope>
</reference>
<dbReference type="InterPro" id="IPR000315">
    <property type="entry name" value="Znf_B-box"/>
</dbReference>
<feature type="coiled-coil region" evidence="2">
    <location>
        <begin position="123"/>
        <end position="183"/>
    </location>
</feature>
<feature type="domain" description="B box-type" evidence="3">
    <location>
        <begin position="1"/>
        <end position="50"/>
    </location>
</feature>
<keyword evidence="5" id="KW-1185">Reference proteome</keyword>
<dbReference type="Proteomes" id="UP000683360">
    <property type="component" value="Unassembled WGS sequence"/>
</dbReference>
<dbReference type="PROSITE" id="PS50119">
    <property type="entry name" value="ZF_BBOX"/>
    <property type="match status" value="1"/>
</dbReference>
<proteinExistence type="predicted"/>
<dbReference type="OrthoDB" id="10066958at2759"/>
<keyword evidence="1" id="KW-0479">Metal-binding</keyword>
<evidence type="ECO:0000259" key="3">
    <source>
        <dbReference type="PROSITE" id="PS50119"/>
    </source>
</evidence>
<dbReference type="PANTHER" id="PTHR25462">
    <property type="entry name" value="BONUS, ISOFORM C-RELATED"/>
    <property type="match status" value="1"/>
</dbReference>
<keyword evidence="1" id="KW-0862">Zinc</keyword>
<gene>
    <name evidence="4" type="ORF">MEDL_13174</name>
</gene>
<dbReference type="GO" id="GO:0008270">
    <property type="term" value="F:zinc ion binding"/>
    <property type="evidence" value="ECO:0007669"/>
    <property type="project" value="UniProtKB-KW"/>
</dbReference>
<evidence type="ECO:0000256" key="2">
    <source>
        <dbReference type="SAM" id="Coils"/>
    </source>
</evidence>
<dbReference type="PANTHER" id="PTHR25462:SF296">
    <property type="entry name" value="MEIOTIC P26, ISOFORM F"/>
    <property type="match status" value="1"/>
</dbReference>
<evidence type="ECO:0000256" key="1">
    <source>
        <dbReference type="PROSITE-ProRule" id="PRU00024"/>
    </source>
</evidence>
<dbReference type="CDD" id="cd19757">
    <property type="entry name" value="Bbox1"/>
    <property type="match status" value="1"/>
</dbReference>
<evidence type="ECO:0000313" key="4">
    <source>
        <dbReference type="EMBL" id="CAG2198423.1"/>
    </source>
</evidence>
<accession>A0A8S3QRY4</accession>
<dbReference type="Gene3D" id="3.30.160.60">
    <property type="entry name" value="Classic Zinc Finger"/>
    <property type="match status" value="1"/>
</dbReference>